<feature type="compositionally biased region" description="Low complexity" evidence="2">
    <location>
        <begin position="844"/>
        <end position="860"/>
    </location>
</feature>
<comment type="similarity">
    <text evidence="1">Belongs to the sulfatase family.</text>
</comment>
<dbReference type="Gene3D" id="3.40.720.10">
    <property type="entry name" value="Alkaline Phosphatase, subunit A"/>
    <property type="match status" value="1"/>
</dbReference>
<name>A0ABY8U0T8_TETOB</name>
<dbReference type="PANTHER" id="PTHR42693:SF33">
    <property type="entry name" value="ARYLSULFATASE"/>
    <property type="match status" value="1"/>
</dbReference>
<gene>
    <name evidence="5" type="ORF">OEZ85_001752</name>
</gene>
<feature type="region of interest" description="Disordered" evidence="2">
    <location>
        <begin position="705"/>
        <end position="734"/>
    </location>
</feature>
<dbReference type="SUPFAM" id="SSF53649">
    <property type="entry name" value="Alkaline phosphatase-like"/>
    <property type="match status" value="1"/>
</dbReference>
<evidence type="ECO:0000313" key="5">
    <source>
        <dbReference type="EMBL" id="WIA15052.1"/>
    </source>
</evidence>
<sequence length="901" mass="98255">MNRAFCASAVLLAYAVSAAAVAAAEAAAAARLDLGPGYAKGCTPPNLQSWPVQPPRVPPLSPSDKPNFVVIQVDDMGWDDIGLHHPRGPDGVTSAGAQTPNLDKLIKSGMSFSNFYVAPLCAMGRAQLLTGRDYPRTGNLFNGYGYDAINLGEATLGNVMQAAGYTTAHYGKWHNSRSLGYEPWWRGFNTSWLPSDTYLQLDNLMRHNGRYVQTKGLVEQIMADKMLGFMKQREEDKQPFMVYYAPYAIHATPTPKRFANYTAIRSNETAKASIYFQPEPYKSKILQQQPPPGQYNAGVWAFLMYLDDVLGKIFDYVDSSPVLRRNTYIMLTSDNGLSLSYVEDPAERLQRMPSGMIGDKNRFIPEFGAAATEGSLRNHLAVWGPGVPAGGVSDTLLNLADILPTIAELASAEGTTHERWSGHSFANLLQPNASATPRQTNRMQFTLVSAGKPEQCPPITQLMSKLLPTLGPDREVLKPQPLLAYTDEDGNNVMKHCIVGRYGEYKWYGRTDKVYRLANGSYIELPCNEIPDQQGRKSIAALFNTAAKEWWDSVLAEPHSFSKPVYLLGLDGAALTDTDPSNVEASGIVQLRRGSMAVDSIVNYTLVNDFGCWKIRPVQTATYQIIVMYHVQLPGLRALFQLDIIKHGARRRRTFSKLQFITDERDGAHFGSVRMEASKVDSELCLKLVDIVPVNNNDTAANGTAAGTAASGTGPAAGPDTAAARRGGSRRCSSSDGGWLFRLVAMRLVPTDIPDKRAPVRRPGSVEDDAGVEVASGTAAAAAAAAAVMSGVPVGMPADVIGPLGTSPEPARYEHFKPSDDMVEFERRVRQEAIAEARADFQVSGSSNNAAPAAAGRPGSAENMWQQLRHKYNWMEGQMTFRSLYRPCIYNGPPGCMETCG</sequence>
<keyword evidence="3" id="KW-0732">Signal</keyword>
<dbReference type="PANTHER" id="PTHR42693">
    <property type="entry name" value="ARYLSULFATASE FAMILY MEMBER"/>
    <property type="match status" value="1"/>
</dbReference>
<feature type="region of interest" description="Disordered" evidence="2">
    <location>
        <begin position="841"/>
        <end position="860"/>
    </location>
</feature>
<reference evidence="5 6" key="1">
    <citation type="submission" date="2023-05" db="EMBL/GenBank/DDBJ databases">
        <title>A 100% complete, gapless, phased diploid assembly of the Scenedesmus obliquus UTEX 3031 genome.</title>
        <authorList>
            <person name="Biondi T.C."/>
            <person name="Hanschen E.R."/>
            <person name="Kwon T."/>
            <person name="Eng W."/>
            <person name="Kruse C.P.S."/>
            <person name="Koehler S.I."/>
            <person name="Kunde Y."/>
            <person name="Gleasner C.D."/>
            <person name="You Mak K.T."/>
            <person name="Polle J."/>
            <person name="Hovde B.T."/>
            <person name="Starkenburg S.R."/>
        </authorList>
    </citation>
    <scope>NUCLEOTIDE SEQUENCE [LARGE SCALE GENOMIC DNA]</scope>
    <source>
        <strain evidence="5 6">DOE0152z</strain>
    </source>
</reference>
<dbReference type="EMBL" id="CP126213">
    <property type="protein sequence ID" value="WIA15052.1"/>
    <property type="molecule type" value="Genomic_DNA"/>
</dbReference>
<feature type="domain" description="Sulfatase N-terminal" evidence="4">
    <location>
        <begin position="66"/>
        <end position="410"/>
    </location>
</feature>
<accession>A0ABY8U0T8</accession>
<evidence type="ECO:0000259" key="4">
    <source>
        <dbReference type="Pfam" id="PF00884"/>
    </source>
</evidence>
<feature type="signal peptide" evidence="3">
    <location>
        <begin position="1"/>
        <end position="20"/>
    </location>
</feature>
<proteinExistence type="inferred from homology"/>
<dbReference type="InterPro" id="IPR017850">
    <property type="entry name" value="Alkaline_phosphatase_core_sf"/>
</dbReference>
<evidence type="ECO:0000256" key="1">
    <source>
        <dbReference type="ARBA" id="ARBA00008779"/>
    </source>
</evidence>
<evidence type="ECO:0000313" key="6">
    <source>
        <dbReference type="Proteomes" id="UP001244341"/>
    </source>
</evidence>
<organism evidence="5 6">
    <name type="scientific">Tetradesmus obliquus</name>
    <name type="common">Green alga</name>
    <name type="synonym">Acutodesmus obliquus</name>
    <dbReference type="NCBI Taxonomy" id="3088"/>
    <lineage>
        <taxon>Eukaryota</taxon>
        <taxon>Viridiplantae</taxon>
        <taxon>Chlorophyta</taxon>
        <taxon>core chlorophytes</taxon>
        <taxon>Chlorophyceae</taxon>
        <taxon>CS clade</taxon>
        <taxon>Sphaeropleales</taxon>
        <taxon>Scenedesmaceae</taxon>
        <taxon>Tetradesmus</taxon>
    </lineage>
</organism>
<protein>
    <recommendedName>
        <fullName evidence="4">Sulfatase N-terminal domain-containing protein</fullName>
    </recommendedName>
</protein>
<dbReference type="Pfam" id="PF00884">
    <property type="entry name" value="Sulfatase"/>
    <property type="match status" value="1"/>
</dbReference>
<evidence type="ECO:0000256" key="3">
    <source>
        <dbReference type="SAM" id="SignalP"/>
    </source>
</evidence>
<evidence type="ECO:0000256" key="2">
    <source>
        <dbReference type="SAM" id="MobiDB-lite"/>
    </source>
</evidence>
<feature type="chain" id="PRO_5045269156" description="Sulfatase N-terminal domain-containing protein" evidence="3">
    <location>
        <begin position="21"/>
        <end position="901"/>
    </location>
</feature>
<dbReference type="InterPro" id="IPR050738">
    <property type="entry name" value="Sulfatase"/>
</dbReference>
<dbReference type="InterPro" id="IPR000917">
    <property type="entry name" value="Sulfatase_N"/>
</dbReference>
<keyword evidence="6" id="KW-1185">Reference proteome</keyword>
<dbReference type="Proteomes" id="UP001244341">
    <property type="component" value="Chromosome 6b"/>
</dbReference>